<evidence type="ECO:0000313" key="2">
    <source>
        <dbReference type="EMBL" id="WMV41597.1"/>
    </source>
</evidence>
<feature type="compositionally biased region" description="Basic and acidic residues" evidence="1">
    <location>
        <begin position="34"/>
        <end position="43"/>
    </location>
</feature>
<feature type="region of interest" description="Disordered" evidence="1">
    <location>
        <begin position="1"/>
        <end position="62"/>
    </location>
</feature>
<gene>
    <name evidence="2" type="ORF">MTR67_034982</name>
</gene>
<accession>A0AAF0ZJS2</accession>
<keyword evidence="3" id="KW-1185">Reference proteome</keyword>
<evidence type="ECO:0000313" key="3">
    <source>
        <dbReference type="Proteomes" id="UP001234989"/>
    </source>
</evidence>
<dbReference type="EMBL" id="CP133619">
    <property type="protein sequence ID" value="WMV41597.1"/>
    <property type="molecule type" value="Genomic_DNA"/>
</dbReference>
<evidence type="ECO:0000256" key="1">
    <source>
        <dbReference type="SAM" id="MobiDB-lite"/>
    </source>
</evidence>
<reference evidence="2" key="1">
    <citation type="submission" date="2023-08" db="EMBL/GenBank/DDBJ databases">
        <title>A de novo genome assembly of Solanum verrucosum Schlechtendal, a Mexican diploid species geographically isolated from the other diploid A-genome species in potato relatives.</title>
        <authorList>
            <person name="Hosaka K."/>
        </authorList>
    </citation>
    <scope>NUCLEOTIDE SEQUENCE</scope>
    <source>
        <tissue evidence="2">Young leaves</tissue>
    </source>
</reference>
<organism evidence="2 3">
    <name type="scientific">Solanum verrucosum</name>
    <dbReference type="NCBI Taxonomy" id="315347"/>
    <lineage>
        <taxon>Eukaryota</taxon>
        <taxon>Viridiplantae</taxon>
        <taxon>Streptophyta</taxon>
        <taxon>Embryophyta</taxon>
        <taxon>Tracheophyta</taxon>
        <taxon>Spermatophyta</taxon>
        <taxon>Magnoliopsida</taxon>
        <taxon>eudicotyledons</taxon>
        <taxon>Gunneridae</taxon>
        <taxon>Pentapetalae</taxon>
        <taxon>asterids</taxon>
        <taxon>lamiids</taxon>
        <taxon>Solanales</taxon>
        <taxon>Solanaceae</taxon>
        <taxon>Solanoideae</taxon>
        <taxon>Solaneae</taxon>
        <taxon>Solanum</taxon>
    </lineage>
</organism>
<dbReference type="Proteomes" id="UP001234989">
    <property type="component" value="Chromosome 8"/>
</dbReference>
<dbReference type="AlphaFoldDB" id="A0AAF0ZJS2"/>
<protein>
    <submittedName>
        <fullName evidence="2">Uncharacterized protein</fullName>
    </submittedName>
</protein>
<proteinExistence type="predicted"/>
<feature type="compositionally biased region" description="Basic and acidic residues" evidence="1">
    <location>
        <begin position="1"/>
        <end position="11"/>
    </location>
</feature>
<feature type="non-terminal residue" evidence="2">
    <location>
        <position position="1"/>
    </location>
</feature>
<name>A0AAF0ZJS2_SOLVR</name>
<sequence length="62" mass="6826">VLSPKRKDQISSKKKQSTCRRAVPRSSTIPPNDLGREDAEGKSRKAMKQTKGRIAECSGDPD</sequence>